<dbReference type="SMART" id="SM00220">
    <property type="entry name" value="S_TKc"/>
    <property type="match status" value="1"/>
</dbReference>
<dbReference type="GO" id="GO:0004674">
    <property type="term" value="F:protein serine/threonine kinase activity"/>
    <property type="evidence" value="ECO:0007669"/>
    <property type="project" value="UniProtKB-KW"/>
</dbReference>
<gene>
    <name evidence="11" type="primary">stkP_1</name>
    <name evidence="11" type="ORF">Pan189_01790</name>
</gene>
<dbReference type="KEGG" id="svp:Pan189_01790"/>
<name>A0A517QVZ1_9PLAN</name>
<accession>A0A517QVZ1</accession>
<dbReference type="FunFam" id="1.10.510.10:FF:000021">
    <property type="entry name" value="Serine/threonine protein kinase"/>
    <property type="match status" value="1"/>
</dbReference>
<evidence type="ECO:0000256" key="7">
    <source>
        <dbReference type="PROSITE-ProRule" id="PRU10141"/>
    </source>
</evidence>
<dbReference type="SUPFAM" id="SSF56112">
    <property type="entry name" value="Protein kinase-like (PK-like)"/>
    <property type="match status" value="1"/>
</dbReference>
<dbReference type="Proteomes" id="UP000317318">
    <property type="component" value="Chromosome"/>
</dbReference>
<evidence type="ECO:0000313" key="12">
    <source>
        <dbReference type="Proteomes" id="UP000317318"/>
    </source>
</evidence>
<keyword evidence="9" id="KW-1133">Transmembrane helix</keyword>
<feature type="compositionally biased region" description="Gly residues" evidence="8">
    <location>
        <begin position="429"/>
        <end position="441"/>
    </location>
</feature>
<dbReference type="Pfam" id="PF00069">
    <property type="entry name" value="Pkinase"/>
    <property type="match status" value="1"/>
</dbReference>
<keyword evidence="3 11" id="KW-0808">Transferase</keyword>
<evidence type="ECO:0000256" key="4">
    <source>
        <dbReference type="ARBA" id="ARBA00022741"/>
    </source>
</evidence>
<feature type="compositionally biased region" description="Polar residues" evidence="8">
    <location>
        <begin position="287"/>
        <end position="296"/>
    </location>
</feature>
<evidence type="ECO:0000256" key="3">
    <source>
        <dbReference type="ARBA" id="ARBA00022679"/>
    </source>
</evidence>
<dbReference type="InterPro" id="IPR008271">
    <property type="entry name" value="Ser/Thr_kinase_AS"/>
</dbReference>
<feature type="compositionally biased region" description="Basic residues" evidence="8">
    <location>
        <begin position="337"/>
        <end position="349"/>
    </location>
</feature>
<evidence type="ECO:0000256" key="6">
    <source>
        <dbReference type="ARBA" id="ARBA00022840"/>
    </source>
</evidence>
<protein>
    <recommendedName>
        <fullName evidence="1">non-specific serine/threonine protein kinase</fullName>
        <ecNumber evidence="1">2.7.11.1</ecNumber>
    </recommendedName>
</protein>
<dbReference type="OrthoDB" id="207139at2"/>
<evidence type="ECO:0000256" key="1">
    <source>
        <dbReference type="ARBA" id="ARBA00012513"/>
    </source>
</evidence>
<reference evidence="11 12" key="1">
    <citation type="submission" date="2019-02" db="EMBL/GenBank/DDBJ databases">
        <title>Deep-cultivation of Planctomycetes and their phenomic and genomic characterization uncovers novel biology.</title>
        <authorList>
            <person name="Wiegand S."/>
            <person name="Jogler M."/>
            <person name="Boedeker C."/>
            <person name="Pinto D."/>
            <person name="Vollmers J."/>
            <person name="Rivas-Marin E."/>
            <person name="Kohn T."/>
            <person name="Peeters S.H."/>
            <person name="Heuer A."/>
            <person name="Rast P."/>
            <person name="Oberbeckmann S."/>
            <person name="Bunk B."/>
            <person name="Jeske O."/>
            <person name="Meyerdierks A."/>
            <person name="Storesund J.E."/>
            <person name="Kallscheuer N."/>
            <person name="Luecker S."/>
            <person name="Lage O.M."/>
            <person name="Pohl T."/>
            <person name="Merkel B.J."/>
            <person name="Hornburger P."/>
            <person name="Mueller R.-W."/>
            <person name="Bruemmer F."/>
            <person name="Labrenz M."/>
            <person name="Spormann A.M."/>
            <person name="Op den Camp H."/>
            <person name="Overmann J."/>
            <person name="Amann R."/>
            <person name="Jetten M.S.M."/>
            <person name="Mascher T."/>
            <person name="Medema M.H."/>
            <person name="Devos D.P."/>
            <person name="Kaster A.-K."/>
            <person name="Ovreas L."/>
            <person name="Rohde M."/>
            <person name="Galperin M.Y."/>
            <person name="Jogler C."/>
        </authorList>
    </citation>
    <scope>NUCLEOTIDE SEQUENCE [LARGE SCALE GENOMIC DNA]</scope>
    <source>
        <strain evidence="11 12">Pan189</strain>
    </source>
</reference>
<evidence type="ECO:0000256" key="8">
    <source>
        <dbReference type="SAM" id="MobiDB-lite"/>
    </source>
</evidence>
<dbReference type="InterPro" id="IPR011009">
    <property type="entry name" value="Kinase-like_dom_sf"/>
</dbReference>
<dbReference type="RefSeq" id="WP_145362092.1">
    <property type="nucleotide sequence ID" value="NZ_CP036268.1"/>
</dbReference>
<dbReference type="GO" id="GO:0005524">
    <property type="term" value="F:ATP binding"/>
    <property type="evidence" value="ECO:0007669"/>
    <property type="project" value="UniProtKB-UniRule"/>
</dbReference>
<dbReference type="Gene3D" id="1.10.510.10">
    <property type="entry name" value="Transferase(Phosphotransferase) domain 1"/>
    <property type="match status" value="1"/>
</dbReference>
<dbReference type="InterPro" id="IPR017441">
    <property type="entry name" value="Protein_kinase_ATP_BS"/>
</dbReference>
<dbReference type="PROSITE" id="PS00108">
    <property type="entry name" value="PROTEIN_KINASE_ST"/>
    <property type="match status" value="1"/>
</dbReference>
<proteinExistence type="predicted"/>
<evidence type="ECO:0000259" key="10">
    <source>
        <dbReference type="PROSITE" id="PS50011"/>
    </source>
</evidence>
<dbReference type="PANTHER" id="PTHR43289:SF6">
    <property type="entry name" value="SERINE_THREONINE-PROTEIN KINASE NEKL-3"/>
    <property type="match status" value="1"/>
</dbReference>
<keyword evidence="5 11" id="KW-0418">Kinase</keyword>
<evidence type="ECO:0000256" key="2">
    <source>
        <dbReference type="ARBA" id="ARBA00022527"/>
    </source>
</evidence>
<feature type="transmembrane region" description="Helical" evidence="9">
    <location>
        <begin position="379"/>
        <end position="400"/>
    </location>
</feature>
<dbReference type="PROSITE" id="PS00107">
    <property type="entry name" value="PROTEIN_KINASE_ATP"/>
    <property type="match status" value="1"/>
</dbReference>
<feature type="region of interest" description="Disordered" evidence="8">
    <location>
        <begin position="419"/>
        <end position="522"/>
    </location>
</feature>
<sequence length="1303" mass="139545">MSTDSDEQESSEQVTLQPGMQLGRYLIKKRLGEGGMGTVWLAEDTQLSRSVALKVLKTAKGTPPNLIARFQSEARAAANLKHPSIVSVYDTGEIEGVLFIALEYVEGIDVERLMEKKGPIPYRRTVSIIGQIADALDHLHGQGFVHRDIKPSNILIRKDGSVTLTDLGLARAVEEESESRITRAGHTVGTVDYMPPEQARSSRSADIRSDIYSLGCTWYHMLTGDVPYRADSLTNRLRAHAEEPIPDPRKAQSDTPEAVVAVLRRMMAKKPSDRYQTPSALSKDITKASQRRSSVSVDDLAALSGSDTASADSRDEGPLSDASMGASKISDGALPSRKARPQRRSKSKSSPRVAAAPPPGRRPLKHEMKASGKPTGQDSAIVVAGVVGFILFALVAWWLVIEVGGSYVKLSDEGGEVTNVDPRINEGGPLTGNGSGNGIGNGQQDPAGTQRDSPNGQSGQPTGPEPGGTSPNPTRFPDVGGGTGTNPNQPTVLVPTRPDKTDDPSEAAPTPPPLSIGTEQERPHFPEWVATVATAERPHPWNQPGTEISVGRSDRTSTDYVNLSEAFANLPGTTATIRLHGDGPFVWKLPAARVTAPLTIVAATGSRPVITFVGSEVQGASDALLEIDGAELAFIGVDLTFDLAHAPLNAADVFAVAEGLLALRDTTISVERSDATAVENLVRLRQLDADPEERRPAGRVLFDRCVIDSRGTRLVDVEPLQADVVVSNSVAVLRDAGAFRVPIPSGFDPMSNPGREVEQVEPTLRLALFSSSCFSSESFLRAEPVPGFTVGSQPAMSFRAMNSVAASFRGGESQPLLSLGQASSTYRPENVIRWNTDRFAFGVWKPLIAMDGQTQPIAAGPSSWQRTWNDYTPPLLIPLSSLPRSESDSATPIDKIDQFARVSSHPDVGADPALLPERSERNFVAGLFEAKLPLPVRIPDPSQTINFNLGSGDLGSFVNSGNWPDGARIIASGSGPVPSSSFAIAGRTLTIEFETAGESPPTLRPRLVPESSPPAPFISVRNGRLRLINPNVVMTGSTRRRGPNYFLETADATVLIESGEIRGPERGSLGHVGMFRLRSADANATSFGNSRGTVELRDTFLTAESPVVTIAYESSPLRLTNCGIVTTDDILRLQTTSGTGSMTAMIEHCSLSAGRATALFAGQNVGRSATDTVRVSIRDTVILPPLGIRPPSPPAVIFDQDQTFPTDVVHWRDRHLAVAIDDVRLLAGPGVYLDEQRSETRWRLYAGKFGTSELHLSKDAVRLASRPQIDRVVEIEPRDLKLDPACEAASAGRGGKPLGFTMP</sequence>
<keyword evidence="2" id="KW-0723">Serine/threonine-protein kinase</keyword>
<evidence type="ECO:0000256" key="9">
    <source>
        <dbReference type="SAM" id="Phobius"/>
    </source>
</evidence>
<feature type="binding site" evidence="7">
    <location>
        <position position="54"/>
    </location>
    <ligand>
        <name>ATP</name>
        <dbReference type="ChEBI" id="CHEBI:30616"/>
    </ligand>
</feature>
<organism evidence="11 12">
    <name type="scientific">Stratiformator vulcanicus</name>
    <dbReference type="NCBI Taxonomy" id="2527980"/>
    <lineage>
        <taxon>Bacteria</taxon>
        <taxon>Pseudomonadati</taxon>
        <taxon>Planctomycetota</taxon>
        <taxon>Planctomycetia</taxon>
        <taxon>Planctomycetales</taxon>
        <taxon>Planctomycetaceae</taxon>
        <taxon>Stratiformator</taxon>
    </lineage>
</organism>
<keyword evidence="6 7" id="KW-0067">ATP-binding</keyword>
<dbReference type="CDD" id="cd14014">
    <property type="entry name" value="STKc_PknB_like"/>
    <property type="match status" value="1"/>
</dbReference>
<dbReference type="EC" id="2.7.11.1" evidence="1"/>
<evidence type="ECO:0000313" key="11">
    <source>
        <dbReference type="EMBL" id="QDT35826.1"/>
    </source>
</evidence>
<feature type="domain" description="Protein kinase" evidence="10">
    <location>
        <begin position="25"/>
        <end position="286"/>
    </location>
</feature>
<dbReference type="PROSITE" id="PS50011">
    <property type="entry name" value="PROTEIN_KINASE_DOM"/>
    <property type="match status" value="1"/>
</dbReference>
<keyword evidence="4 7" id="KW-0547">Nucleotide-binding</keyword>
<dbReference type="PANTHER" id="PTHR43289">
    <property type="entry name" value="MITOGEN-ACTIVATED PROTEIN KINASE KINASE KINASE 20-RELATED"/>
    <property type="match status" value="1"/>
</dbReference>
<keyword evidence="12" id="KW-1185">Reference proteome</keyword>
<evidence type="ECO:0000256" key="5">
    <source>
        <dbReference type="ARBA" id="ARBA00022777"/>
    </source>
</evidence>
<feature type="compositionally biased region" description="Polar residues" evidence="8">
    <location>
        <begin position="443"/>
        <end position="461"/>
    </location>
</feature>
<dbReference type="Gene3D" id="3.30.200.20">
    <property type="entry name" value="Phosphorylase Kinase, domain 1"/>
    <property type="match status" value="1"/>
</dbReference>
<dbReference type="InterPro" id="IPR000719">
    <property type="entry name" value="Prot_kinase_dom"/>
</dbReference>
<keyword evidence="9" id="KW-0472">Membrane</keyword>
<dbReference type="EMBL" id="CP036268">
    <property type="protein sequence ID" value="QDT35826.1"/>
    <property type="molecule type" value="Genomic_DNA"/>
</dbReference>
<feature type="region of interest" description="Disordered" evidence="8">
    <location>
        <begin position="269"/>
        <end position="376"/>
    </location>
</feature>
<keyword evidence="9" id="KW-0812">Transmembrane</keyword>